<name>A0A915I8Q8_ROMCU</name>
<sequence length="151" mass="16944">MPAGSTFLAFRPGFSSTTFFLSKCKTEILGVIGVVGVKFSSPFSIFKLFCCCVNKDFLALRFFIKGMLIEDDDWSKFALQKSKSTAIICSLFTVGKIGQPKNLHLQIKKRNLRMCLQDEGATGLVGRNLDDEKELEAEETKGYLVLRLRDE</sequence>
<organism evidence="1 2">
    <name type="scientific">Romanomermis culicivorax</name>
    <name type="common">Nematode worm</name>
    <dbReference type="NCBI Taxonomy" id="13658"/>
    <lineage>
        <taxon>Eukaryota</taxon>
        <taxon>Metazoa</taxon>
        <taxon>Ecdysozoa</taxon>
        <taxon>Nematoda</taxon>
        <taxon>Enoplea</taxon>
        <taxon>Dorylaimia</taxon>
        <taxon>Mermithida</taxon>
        <taxon>Mermithoidea</taxon>
        <taxon>Mermithidae</taxon>
        <taxon>Romanomermis</taxon>
    </lineage>
</organism>
<evidence type="ECO:0000313" key="1">
    <source>
        <dbReference type="Proteomes" id="UP000887565"/>
    </source>
</evidence>
<proteinExistence type="predicted"/>
<dbReference type="Proteomes" id="UP000887565">
    <property type="component" value="Unplaced"/>
</dbReference>
<dbReference type="WBParaSite" id="nRc.2.0.1.t10554-RA">
    <property type="protein sequence ID" value="nRc.2.0.1.t10554-RA"/>
    <property type="gene ID" value="nRc.2.0.1.g10554"/>
</dbReference>
<dbReference type="AlphaFoldDB" id="A0A915I8Q8"/>
<evidence type="ECO:0000313" key="2">
    <source>
        <dbReference type="WBParaSite" id="nRc.2.0.1.t10554-RA"/>
    </source>
</evidence>
<protein>
    <submittedName>
        <fullName evidence="2">Uncharacterized protein</fullName>
    </submittedName>
</protein>
<reference evidence="2" key="1">
    <citation type="submission" date="2022-11" db="UniProtKB">
        <authorList>
            <consortium name="WormBaseParasite"/>
        </authorList>
    </citation>
    <scope>IDENTIFICATION</scope>
</reference>
<accession>A0A915I8Q8</accession>
<keyword evidence="1" id="KW-1185">Reference proteome</keyword>